<evidence type="ECO:0000256" key="5">
    <source>
        <dbReference type="ARBA" id="ARBA00023136"/>
    </source>
</evidence>
<keyword evidence="4 6" id="KW-1133">Transmembrane helix</keyword>
<gene>
    <name evidence="7" type="ORF">WCD41_16125</name>
</gene>
<evidence type="ECO:0000256" key="6">
    <source>
        <dbReference type="SAM" id="Phobius"/>
    </source>
</evidence>
<name>A0ABU8N6G8_9PSEU</name>
<evidence type="ECO:0000256" key="3">
    <source>
        <dbReference type="ARBA" id="ARBA00022692"/>
    </source>
</evidence>
<feature type="transmembrane region" description="Helical" evidence="6">
    <location>
        <begin position="320"/>
        <end position="339"/>
    </location>
</feature>
<feature type="transmembrane region" description="Helical" evidence="6">
    <location>
        <begin position="12"/>
        <end position="35"/>
    </location>
</feature>
<dbReference type="RefSeq" id="WP_337714480.1">
    <property type="nucleotide sequence ID" value="NZ_JBBEGL010000004.1"/>
</dbReference>
<accession>A0ABU8N6G8</accession>
<sequence>MRAPGGALGLLLGRIGGVAGTLVAGQLVLGLTYVVGARSIDPATLGLIATVAAVGQIAATVFDAGFINYSVRETAAGRLPVASARSLVRAKRRWSVLLLAVGLGVALWLAPSWQAALLLSLTGPAMWEAQTAHGLLRAAEKFSQASIGQLVGRVAGLVVALALVPFGAGEVALAAAIPASFVAEALLDRFFLGAPPEPARASRELVSHSRESLGFGLSNLAAQAQQLDTPLVTLGAGAFQGGLYAAAGRLIGPLTFLATSLQLVAAPWLARAGTDPDALHAEERRVIKVGAALAVAPLLVSLAGPPLIPLLLGEEYARSGTVFAVLAIGAAIVTLNQPPAIIAQTRGHQRGVATAIAVGLTFGLVATLVLSYLGGAVWAAAGYLVSQVIIFVLLCLVARRARRSPLPTPRERTSGL</sequence>
<reference evidence="7 8" key="1">
    <citation type="submission" date="2024-03" db="EMBL/GenBank/DDBJ databases">
        <title>Actinomycetospora sp. OC33-EN06, a novel actinomycete isolated from wild orchid (Aerides multiflora).</title>
        <authorList>
            <person name="Suriyachadkun C."/>
        </authorList>
    </citation>
    <scope>NUCLEOTIDE SEQUENCE [LARGE SCALE GENOMIC DNA]</scope>
    <source>
        <strain evidence="7 8">OC33-EN06</strain>
    </source>
</reference>
<keyword evidence="3 6" id="KW-0812">Transmembrane</keyword>
<comment type="subcellular location">
    <subcellularLocation>
        <location evidence="1">Cell membrane</location>
        <topology evidence="1">Multi-pass membrane protein</topology>
    </subcellularLocation>
</comment>
<protein>
    <submittedName>
        <fullName evidence="7">Oligosaccharide flippase family protein</fullName>
    </submittedName>
</protein>
<dbReference type="PANTHER" id="PTHR30250">
    <property type="entry name" value="PST FAMILY PREDICTED COLANIC ACID TRANSPORTER"/>
    <property type="match status" value="1"/>
</dbReference>
<evidence type="ECO:0000313" key="8">
    <source>
        <dbReference type="Proteomes" id="UP001370100"/>
    </source>
</evidence>
<evidence type="ECO:0000256" key="2">
    <source>
        <dbReference type="ARBA" id="ARBA00022475"/>
    </source>
</evidence>
<dbReference type="Pfam" id="PF13440">
    <property type="entry name" value="Polysacc_synt_3"/>
    <property type="match status" value="1"/>
</dbReference>
<dbReference type="PANTHER" id="PTHR30250:SF11">
    <property type="entry name" value="O-ANTIGEN TRANSPORTER-RELATED"/>
    <property type="match status" value="1"/>
</dbReference>
<feature type="transmembrane region" description="Helical" evidence="6">
    <location>
        <begin position="289"/>
        <end position="308"/>
    </location>
</feature>
<proteinExistence type="predicted"/>
<dbReference type="InterPro" id="IPR050833">
    <property type="entry name" value="Poly_Biosynth_Transport"/>
</dbReference>
<feature type="transmembrane region" description="Helical" evidence="6">
    <location>
        <begin position="376"/>
        <end position="398"/>
    </location>
</feature>
<feature type="transmembrane region" description="Helical" evidence="6">
    <location>
        <begin position="47"/>
        <end position="71"/>
    </location>
</feature>
<evidence type="ECO:0000256" key="1">
    <source>
        <dbReference type="ARBA" id="ARBA00004651"/>
    </source>
</evidence>
<feature type="transmembrane region" description="Helical" evidence="6">
    <location>
        <begin position="157"/>
        <end position="183"/>
    </location>
</feature>
<feature type="transmembrane region" description="Helical" evidence="6">
    <location>
        <begin position="351"/>
        <end position="370"/>
    </location>
</feature>
<dbReference type="EMBL" id="JBBEGL010000004">
    <property type="protein sequence ID" value="MEJ2887989.1"/>
    <property type="molecule type" value="Genomic_DNA"/>
</dbReference>
<evidence type="ECO:0000256" key="4">
    <source>
        <dbReference type="ARBA" id="ARBA00022989"/>
    </source>
</evidence>
<keyword evidence="5 6" id="KW-0472">Membrane</keyword>
<keyword evidence="2" id="KW-1003">Cell membrane</keyword>
<organism evidence="7 8">
    <name type="scientific">Actinomycetospora aeridis</name>
    <dbReference type="NCBI Taxonomy" id="3129231"/>
    <lineage>
        <taxon>Bacteria</taxon>
        <taxon>Bacillati</taxon>
        <taxon>Actinomycetota</taxon>
        <taxon>Actinomycetes</taxon>
        <taxon>Pseudonocardiales</taxon>
        <taxon>Pseudonocardiaceae</taxon>
        <taxon>Actinomycetospora</taxon>
    </lineage>
</organism>
<keyword evidence="8" id="KW-1185">Reference proteome</keyword>
<feature type="transmembrane region" description="Helical" evidence="6">
    <location>
        <begin position="92"/>
        <end position="110"/>
    </location>
</feature>
<evidence type="ECO:0000313" key="7">
    <source>
        <dbReference type="EMBL" id="MEJ2887989.1"/>
    </source>
</evidence>
<comment type="caution">
    <text evidence="7">The sequence shown here is derived from an EMBL/GenBank/DDBJ whole genome shotgun (WGS) entry which is preliminary data.</text>
</comment>
<dbReference type="Proteomes" id="UP001370100">
    <property type="component" value="Unassembled WGS sequence"/>
</dbReference>